<evidence type="ECO:0000256" key="1">
    <source>
        <dbReference type="SAM" id="MobiDB-lite"/>
    </source>
</evidence>
<keyword evidence="3" id="KW-1185">Reference proteome</keyword>
<organism evidence="2 3">
    <name type="scientific">Frankia torreyi</name>
    <dbReference type="NCBI Taxonomy" id="1856"/>
    <lineage>
        <taxon>Bacteria</taxon>
        <taxon>Bacillati</taxon>
        <taxon>Actinomycetota</taxon>
        <taxon>Actinomycetes</taxon>
        <taxon>Frankiales</taxon>
        <taxon>Frankiaceae</taxon>
        <taxon>Frankia</taxon>
    </lineage>
</organism>
<name>A0A0D8BLV5_9ACTN</name>
<sequence length="63" mass="6638">MHPAEEDGPWRCTALGVFSAAADPDGCRSRPLTRPVAVNRTPPAGDTTPRLARLPDVRASDAA</sequence>
<accession>A0A0D8BLV5</accession>
<proteinExistence type="predicted"/>
<feature type="region of interest" description="Disordered" evidence="1">
    <location>
        <begin position="24"/>
        <end position="63"/>
    </location>
</feature>
<gene>
    <name evidence="2" type="ORF">FF36_00264</name>
</gene>
<protein>
    <submittedName>
        <fullName evidence="2">Uncharacterized protein</fullName>
    </submittedName>
</protein>
<dbReference type="EMBL" id="JYFN01000002">
    <property type="protein sequence ID" value="KJE25131.1"/>
    <property type="molecule type" value="Genomic_DNA"/>
</dbReference>
<dbReference type="Proteomes" id="UP000032545">
    <property type="component" value="Unassembled WGS sequence"/>
</dbReference>
<dbReference type="PATRIC" id="fig|1502723.3.peg.292"/>
<comment type="caution">
    <text evidence="2">The sequence shown here is derived from an EMBL/GenBank/DDBJ whole genome shotgun (WGS) entry which is preliminary data.</text>
</comment>
<dbReference type="AlphaFoldDB" id="A0A0D8BLV5"/>
<evidence type="ECO:0000313" key="3">
    <source>
        <dbReference type="Proteomes" id="UP000032545"/>
    </source>
</evidence>
<reference evidence="2 3" key="2">
    <citation type="journal article" date="2016" name="Genome Announc.">
        <title>Permanent Draft Genome Sequences for Two Variants of Frankia sp. Strain CpI1, the First Frankia Strain Isolated from Root Nodules of Comptonia peregrina.</title>
        <authorList>
            <person name="Oshone R."/>
            <person name="Hurst S.G.IV."/>
            <person name="Abebe-Akele F."/>
            <person name="Simpson S."/>
            <person name="Morris K."/>
            <person name="Thomas W.K."/>
            <person name="Tisa L.S."/>
        </authorList>
    </citation>
    <scope>NUCLEOTIDE SEQUENCE [LARGE SCALE GENOMIC DNA]</scope>
    <source>
        <strain evidence="3">CpI1-S</strain>
    </source>
</reference>
<evidence type="ECO:0000313" key="2">
    <source>
        <dbReference type="EMBL" id="KJE25131.1"/>
    </source>
</evidence>
<reference evidence="3" key="1">
    <citation type="submission" date="2015-02" db="EMBL/GenBank/DDBJ databases">
        <title>Draft Genome of Frankia sp. CpI1-S.</title>
        <authorList>
            <person name="Oshone R.T."/>
            <person name="Ngom M."/>
            <person name="Ghodhbane-Gtari F."/>
            <person name="Gtari M."/>
            <person name="Morris K."/>
            <person name="Thomas K."/>
            <person name="Sen A."/>
            <person name="Tisa L.S."/>
        </authorList>
    </citation>
    <scope>NUCLEOTIDE SEQUENCE [LARGE SCALE GENOMIC DNA]</scope>
    <source>
        <strain evidence="3">CpI1-S</strain>
    </source>
</reference>
<feature type="compositionally biased region" description="Basic and acidic residues" evidence="1">
    <location>
        <begin position="53"/>
        <end position="63"/>
    </location>
</feature>